<evidence type="ECO:0000313" key="3">
    <source>
        <dbReference type="Proteomes" id="UP000434052"/>
    </source>
</evidence>
<dbReference type="Pfam" id="PF04607">
    <property type="entry name" value="RelA_SpoT"/>
    <property type="match status" value="1"/>
</dbReference>
<dbReference type="CDD" id="cd05399">
    <property type="entry name" value="NT_Rel-Spo_like"/>
    <property type="match status" value="1"/>
</dbReference>
<reference evidence="2 3" key="1">
    <citation type="submission" date="2018-06" db="EMBL/GenBank/DDBJ databases">
        <title>Complete genome of Desulfovibrio marinus P48SEP.</title>
        <authorList>
            <person name="Crispim J.S."/>
            <person name="Vidigal P.M.P."/>
            <person name="Silva L.C.F."/>
            <person name="Araujo L.C."/>
            <person name="Laguardia C.N."/>
            <person name="Dias R.S."/>
            <person name="Sousa M.P."/>
            <person name="Paula S.O."/>
            <person name="Silva C."/>
        </authorList>
    </citation>
    <scope>NUCLEOTIDE SEQUENCE [LARGE SCALE GENOMIC DNA]</scope>
    <source>
        <strain evidence="2 3">P48SEP</strain>
    </source>
</reference>
<comment type="caution">
    <text evidence="2">The sequence shown here is derived from an EMBL/GenBank/DDBJ whole genome shotgun (WGS) entry which is preliminary data.</text>
</comment>
<dbReference type="SMART" id="SM00954">
    <property type="entry name" value="RelA_SpoT"/>
    <property type="match status" value="1"/>
</dbReference>
<evidence type="ECO:0000259" key="1">
    <source>
        <dbReference type="SMART" id="SM00954"/>
    </source>
</evidence>
<dbReference type="Pfam" id="PF02026">
    <property type="entry name" value="RyR"/>
    <property type="match status" value="1"/>
</dbReference>
<sequence>MPTSNDVNKKHIDTFSTQLGNYKTFCDSLSAILKHAADELGIHPLIQARAKDIPGFAEKIVRKGYTDPFRQMTDLCGARVITQSLDDVQAVCEWVRERFLVDEPNSEDKLGKLRDAEFGYRSVHFVVSLRKDMMEPLGLGIPEFLYETMTPSGADGAGLVEPVYKAEIQVRTLLQHAWASVVHDNLYKSPFKNLKRKWSRDASRISALLENADECFAELLREIESFKHQYGSYMTVEQMQKKIDELAAVREFVPKTTGEGAPSKKYNNLIRRIARLYMAMGEHEKAAAELEPIAGADSLAKRDLAEALIKSGDEQKIFQGRGLLLELEPREQGDTTPDDPIAQDLLAETYAHELEIALEHSRRAYEANPTEPGILRRYIERKILCERQCGFLSLMYPTIERTLQFSRERARLEVGLPWTLHDIGMLELLRNKPYLALEAFIEAMTRSETLQGVDELITLLDALDSAASHAINGLEWSRAFLLLAKAVKQQDTPLAGTCRDLFGRNCQGGLQGPVVIVAGGCDPNVSEKIAAYESIITTAFKDFTGTVICGGTMDGISGMIGNLPGAGESFRLLSYLPAEPVERVQRHIKYEIRDARDHDFSPRGPIQGWMDIIASGIEPRDVRVVGINGGQLSAVEYMIAASLGATVGLMRGSGREASRLLDKPFWSVCSNILPLPADAMTVWEYLRPKTEPSLPPSAQDALGKQIHEDYRNNLRKKSTASDPSLNDWGCLDDDLKRSNIDVAAHYEAKLRLVGLTISAKAPEEIELYQFSEAQVARMAEFEHARWNLERLQAGWRLGTKDVEAKLSPYLVGWNELPEEIRQYDVDIVENIPKRLREIGYEICVGK</sequence>
<name>A0A6P1ZEV1_9BACT</name>
<dbReference type="AlphaFoldDB" id="A0A6P1ZEV1"/>
<dbReference type="Gene3D" id="6.20.350.10">
    <property type="match status" value="1"/>
</dbReference>
<organism evidence="2 3">
    <name type="scientific">Oceanidesulfovibrio marinus</name>
    <dbReference type="NCBI Taxonomy" id="370038"/>
    <lineage>
        <taxon>Bacteria</taxon>
        <taxon>Pseudomonadati</taxon>
        <taxon>Thermodesulfobacteriota</taxon>
        <taxon>Desulfovibrionia</taxon>
        <taxon>Desulfovibrionales</taxon>
        <taxon>Desulfovibrionaceae</taxon>
        <taxon>Oceanidesulfovibrio</taxon>
    </lineage>
</organism>
<dbReference type="InterPro" id="IPR007685">
    <property type="entry name" value="RelA_SpoT"/>
</dbReference>
<dbReference type="OrthoDB" id="9789634at2"/>
<dbReference type="SUPFAM" id="SSF81301">
    <property type="entry name" value="Nucleotidyltransferase"/>
    <property type="match status" value="1"/>
</dbReference>
<dbReference type="Gene3D" id="3.30.460.10">
    <property type="entry name" value="Beta Polymerase, domain 2"/>
    <property type="match status" value="1"/>
</dbReference>
<dbReference type="InterPro" id="IPR043519">
    <property type="entry name" value="NT_sf"/>
</dbReference>
<dbReference type="PANTHER" id="PTHR41773:SF1">
    <property type="entry name" value="RELA_SPOT DOMAIN-CONTAINING PROTEIN"/>
    <property type="match status" value="1"/>
</dbReference>
<dbReference type="RefSeq" id="WP_144306507.1">
    <property type="nucleotide sequence ID" value="NZ_QMIF01000012.1"/>
</dbReference>
<dbReference type="GO" id="GO:0015969">
    <property type="term" value="P:guanosine tetraphosphate metabolic process"/>
    <property type="evidence" value="ECO:0007669"/>
    <property type="project" value="InterPro"/>
</dbReference>
<dbReference type="Proteomes" id="UP000434052">
    <property type="component" value="Unassembled WGS sequence"/>
</dbReference>
<protein>
    <recommendedName>
        <fullName evidence="1">RelA/SpoT domain-containing protein</fullName>
    </recommendedName>
</protein>
<gene>
    <name evidence="2" type="ORF">DQK91_16560</name>
</gene>
<evidence type="ECO:0000313" key="2">
    <source>
        <dbReference type="EMBL" id="TVM32141.1"/>
    </source>
</evidence>
<dbReference type="PANTHER" id="PTHR41773">
    <property type="entry name" value="GTP PYROPHOSPHATASE-RELATED"/>
    <property type="match status" value="1"/>
</dbReference>
<feature type="domain" description="RelA/SpoT" evidence="1">
    <location>
        <begin position="48"/>
        <end position="193"/>
    </location>
</feature>
<dbReference type="InterPro" id="IPR003032">
    <property type="entry name" value="Ryanodine_rcpt"/>
</dbReference>
<accession>A0A6P1ZEV1</accession>
<proteinExistence type="predicted"/>
<dbReference type="EMBL" id="QMIF01000012">
    <property type="protein sequence ID" value="TVM32141.1"/>
    <property type="molecule type" value="Genomic_DNA"/>
</dbReference>